<keyword evidence="10" id="KW-0804">Transcription</keyword>
<evidence type="ECO:0000256" key="7">
    <source>
        <dbReference type="ARBA" id="ARBA00022884"/>
    </source>
</evidence>
<proteinExistence type="predicted"/>
<evidence type="ECO:0000256" key="1">
    <source>
        <dbReference type="ARBA" id="ARBA00004123"/>
    </source>
</evidence>
<reference evidence="15" key="2">
    <citation type="submission" date="2025-09" db="UniProtKB">
        <authorList>
            <consortium name="Ensembl"/>
        </authorList>
    </citation>
    <scope>IDENTIFICATION</scope>
</reference>
<dbReference type="PROSITE" id="PS00028">
    <property type="entry name" value="ZINC_FINGER_C2H2_1"/>
    <property type="match status" value="6"/>
</dbReference>
<evidence type="ECO:0000256" key="11">
    <source>
        <dbReference type="ARBA" id="ARBA00023242"/>
    </source>
</evidence>
<sequence length="257" mass="30053">MGERLQSQNTYVCSFSDCNATFRKSWKLEAHLCKHSGSKPFSCENCEKTFYTRYELTRHERVHSGEKPRCLTDGCLEVFATNASMKSHVARVHQHQEKRYQCDYQGCGKDFGKKKQLNAHKSEHGEPSAFCTFSGCGKEFPSQDKLKHHEKVHQYPCTFEQCSYKGKTWTEYLKHRAQHKKAVCEECKKLFNSPWFLHLHVLRLHSGEKRYFACPTKGCNKKFTRRFKLEKHVVGDHDLEKTFTCTYDGCGKRFALK</sequence>
<name>A0A3Q2CM15_CYPVA</name>
<evidence type="ECO:0000256" key="3">
    <source>
        <dbReference type="ARBA" id="ARBA00022723"/>
    </source>
</evidence>
<evidence type="ECO:0000259" key="14">
    <source>
        <dbReference type="PROSITE" id="PS50157"/>
    </source>
</evidence>
<feature type="domain" description="C2H2-type" evidence="14">
    <location>
        <begin position="41"/>
        <end position="68"/>
    </location>
</feature>
<dbReference type="GO" id="GO:0005634">
    <property type="term" value="C:nucleus"/>
    <property type="evidence" value="ECO:0007669"/>
    <property type="project" value="UniProtKB-SubCell"/>
</dbReference>
<dbReference type="PANTHER" id="PTHR46179:SF1">
    <property type="entry name" value="TRANSCRIPTION FACTOR IIIA"/>
    <property type="match status" value="1"/>
</dbReference>
<dbReference type="Gene3D" id="3.30.160.60">
    <property type="entry name" value="Classic Zinc Finger"/>
    <property type="match status" value="6"/>
</dbReference>
<keyword evidence="8" id="KW-0805">Transcription regulation</keyword>
<dbReference type="InterPro" id="IPR054599">
    <property type="entry name" value="TFIIIA_Zfn-C2H2"/>
</dbReference>
<feature type="domain" description="C2H2-type" evidence="14">
    <location>
        <begin position="11"/>
        <end position="40"/>
    </location>
</feature>
<keyword evidence="16" id="KW-1185">Reference proteome</keyword>
<evidence type="ECO:0000256" key="13">
    <source>
        <dbReference type="PROSITE-ProRule" id="PRU00042"/>
    </source>
</evidence>
<keyword evidence="11" id="KW-0539">Nucleus</keyword>
<dbReference type="InterPro" id="IPR051061">
    <property type="entry name" value="Zinc_finger_trans_reg"/>
</dbReference>
<dbReference type="GO" id="GO:0003677">
    <property type="term" value="F:DNA binding"/>
    <property type="evidence" value="ECO:0007669"/>
    <property type="project" value="UniProtKB-KW"/>
</dbReference>
<evidence type="ECO:0000256" key="6">
    <source>
        <dbReference type="ARBA" id="ARBA00022833"/>
    </source>
</evidence>
<keyword evidence="3" id="KW-0479">Metal-binding</keyword>
<dbReference type="GO" id="GO:0008270">
    <property type="term" value="F:zinc ion binding"/>
    <property type="evidence" value="ECO:0007669"/>
    <property type="project" value="UniProtKB-KW"/>
</dbReference>
<dbReference type="OMA" id="AHKCEHG"/>
<dbReference type="Pfam" id="PF00096">
    <property type="entry name" value="zf-C2H2"/>
    <property type="match status" value="4"/>
</dbReference>
<evidence type="ECO:0000256" key="10">
    <source>
        <dbReference type="ARBA" id="ARBA00023163"/>
    </source>
</evidence>
<dbReference type="STRING" id="28743.ENSCVAP00000006379"/>
<protein>
    <recommendedName>
        <fullName evidence="12">Transcription factor IIIA</fullName>
    </recommendedName>
</protein>
<keyword evidence="4" id="KW-0677">Repeat</keyword>
<reference evidence="15" key="1">
    <citation type="submission" date="2025-08" db="UniProtKB">
        <authorList>
            <consortium name="Ensembl"/>
        </authorList>
    </citation>
    <scope>IDENTIFICATION</scope>
</reference>
<evidence type="ECO:0000256" key="2">
    <source>
        <dbReference type="ARBA" id="ARBA00022517"/>
    </source>
</evidence>
<dbReference type="GeneTree" id="ENSGT00940000155647"/>
<evidence type="ECO:0000256" key="9">
    <source>
        <dbReference type="ARBA" id="ARBA00023125"/>
    </source>
</evidence>
<dbReference type="GO" id="GO:0042254">
    <property type="term" value="P:ribosome biogenesis"/>
    <property type="evidence" value="ECO:0007669"/>
    <property type="project" value="UniProtKB-KW"/>
</dbReference>
<organism evidence="15 16">
    <name type="scientific">Cyprinodon variegatus</name>
    <name type="common">Sheepshead minnow</name>
    <dbReference type="NCBI Taxonomy" id="28743"/>
    <lineage>
        <taxon>Eukaryota</taxon>
        <taxon>Metazoa</taxon>
        <taxon>Chordata</taxon>
        <taxon>Craniata</taxon>
        <taxon>Vertebrata</taxon>
        <taxon>Euteleostomi</taxon>
        <taxon>Actinopterygii</taxon>
        <taxon>Neopterygii</taxon>
        <taxon>Teleostei</taxon>
        <taxon>Neoteleostei</taxon>
        <taxon>Acanthomorphata</taxon>
        <taxon>Ovalentaria</taxon>
        <taxon>Atherinomorphae</taxon>
        <taxon>Cyprinodontiformes</taxon>
        <taxon>Cyprinodontidae</taxon>
        <taxon>Cyprinodon</taxon>
    </lineage>
</organism>
<comment type="subcellular location">
    <subcellularLocation>
        <location evidence="1">Nucleus</location>
    </subcellularLocation>
</comment>
<dbReference type="InterPro" id="IPR013087">
    <property type="entry name" value="Znf_C2H2_type"/>
</dbReference>
<keyword evidence="9" id="KW-0238">DNA-binding</keyword>
<keyword evidence="5 13" id="KW-0863">Zinc-finger</keyword>
<dbReference type="Proteomes" id="UP000265020">
    <property type="component" value="Unassembled WGS sequence"/>
</dbReference>
<dbReference type="AlphaFoldDB" id="A0A3Q2CM15"/>
<evidence type="ECO:0000313" key="15">
    <source>
        <dbReference type="Ensembl" id="ENSCVAP00000006379.1"/>
    </source>
</evidence>
<dbReference type="PANTHER" id="PTHR46179">
    <property type="entry name" value="ZINC FINGER PROTEIN"/>
    <property type="match status" value="1"/>
</dbReference>
<accession>A0A3Q2CM15</accession>
<feature type="domain" description="C2H2-type" evidence="14">
    <location>
        <begin position="100"/>
        <end position="129"/>
    </location>
</feature>
<dbReference type="Pfam" id="PF22110">
    <property type="entry name" value="TFIIIA_zf-C2H2"/>
    <property type="match status" value="1"/>
</dbReference>
<feature type="domain" description="C2H2-type" evidence="14">
    <location>
        <begin position="182"/>
        <end position="210"/>
    </location>
</feature>
<dbReference type="InterPro" id="IPR036236">
    <property type="entry name" value="Znf_C2H2_sf"/>
</dbReference>
<keyword evidence="2" id="KW-0690">Ribosome biogenesis</keyword>
<evidence type="ECO:0000313" key="16">
    <source>
        <dbReference type="Proteomes" id="UP000265020"/>
    </source>
</evidence>
<evidence type="ECO:0000256" key="12">
    <source>
        <dbReference type="ARBA" id="ARBA00040434"/>
    </source>
</evidence>
<evidence type="ECO:0000256" key="4">
    <source>
        <dbReference type="ARBA" id="ARBA00022737"/>
    </source>
</evidence>
<feature type="domain" description="C2H2-type" evidence="14">
    <location>
        <begin position="212"/>
        <end position="242"/>
    </location>
</feature>
<keyword evidence="6" id="KW-0862">Zinc</keyword>
<dbReference type="Ensembl" id="ENSCVAT00000005086.1">
    <property type="protein sequence ID" value="ENSCVAP00000006379.1"/>
    <property type="gene ID" value="ENSCVAG00000007931.1"/>
</dbReference>
<dbReference type="FunFam" id="3.30.160.60:FF:001111">
    <property type="entry name" value="Zinc finger protein 92 homolog"/>
    <property type="match status" value="1"/>
</dbReference>
<dbReference type="SMART" id="SM00355">
    <property type="entry name" value="ZnF_C2H2"/>
    <property type="match status" value="8"/>
</dbReference>
<dbReference type="PROSITE" id="PS50157">
    <property type="entry name" value="ZINC_FINGER_C2H2_2"/>
    <property type="match status" value="6"/>
</dbReference>
<feature type="domain" description="C2H2-type" evidence="14">
    <location>
        <begin position="129"/>
        <end position="153"/>
    </location>
</feature>
<evidence type="ECO:0000256" key="8">
    <source>
        <dbReference type="ARBA" id="ARBA00023015"/>
    </source>
</evidence>
<keyword evidence="7" id="KW-0694">RNA-binding</keyword>
<dbReference type="SUPFAM" id="SSF57667">
    <property type="entry name" value="beta-beta-alpha zinc fingers"/>
    <property type="match status" value="4"/>
</dbReference>
<dbReference type="GO" id="GO:0003723">
    <property type="term" value="F:RNA binding"/>
    <property type="evidence" value="ECO:0007669"/>
    <property type="project" value="UniProtKB-KW"/>
</dbReference>
<evidence type="ECO:0000256" key="5">
    <source>
        <dbReference type="ARBA" id="ARBA00022771"/>
    </source>
</evidence>